<keyword evidence="3" id="KW-1185">Reference proteome</keyword>
<sequence>MSKHTTQRFFFKTRSSDTLTIVEITNRIEKENFLPPESLNTVRRSVNEQLFPPISGQQPTTFTGNAWTDGNGSIKYKYRQTNSTIPSSFHETGFAGKYVQKGVRHDYSPTTQPHSSSNNNSNHHYHINTTIANPTAATYGRSCDVSITA</sequence>
<dbReference type="AlphaFoldDB" id="A0A0V1HWV9"/>
<dbReference type="EMBL" id="JYDP01000021">
    <property type="protein sequence ID" value="KRZ14881.1"/>
    <property type="molecule type" value="Genomic_DNA"/>
</dbReference>
<feature type="compositionally biased region" description="Low complexity" evidence="1">
    <location>
        <begin position="114"/>
        <end position="126"/>
    </location>
</feature>
<evidence type="ECO:0000313" key="3">
    <source>
        <dbReference type="Proteomes" id="UP000055024"/>
    </source>
</evidence>
<reference evidence="2 3" key="1">
    <citation type="submission" date="2015-01" db="EMBL/GenBank/DDBJ databases">
        <title>Evolution of Trichinella species and genotypes.</title>
        <authorList>
            <person name="Korhonen P.K."/>
            <person name="Edoardo P."/>
            <person name="Giuseppe L.R."/>
            <person name="Gasser R.B."/>
        </authorList>
    </citation>
    <scope>NUCLEOTIDE SEQUENCE [LARGE SCALE GENOMIC DNA]</scope>
    <source>
        <strain evidence="2">ISS1029</strain>
    </source>
</reference>
<accession>A0A0V1HWV9</accession>
<dbReference type="Proteomes" id="UP000055024">
    <property type="component" value="Unassembled WGS sequence"/>
</dbReference>
<organism evidence="2 3">
    <name type="scientific">Trichinella zimbabwensis</name>
    <dbReference type="NCBI Taxonomy" id="268475"/>
    <lineage>
        <taxon>Eukaryota</taxon>
        <taxon>Metazoa</taxon>
        <taxon>Ecdysozoa</taxon>
        <taxon>Nematoda</taxon>
        <taxon>Enoplea</taxon>
        <taxon>Dorylaimia</taxon>
        <taxon>Trichinellida</taxon>
        <taxon>Trichinellidae</taxon>
        <taxon>Trichinella</taxon>
    </lineage>
</organism>
<comment type="caution">
    <text evidence="2">The sequence shown here is derived from an EMBL/GenBank/DDBJ whole genome shotgun (WGS) entry which is preliminary data.</text>
</comment>
<protein>
    <submittedName>
        <fullName evidence="2">Uncharacterized protein</fullName>
    </submittedName>
</protein>
<evidence type="ECO:0000256" key="1">
    <source>
        <dbReference type="SAM" id="MobiDB-lite"/>
    </source>
</evidence>
<evidence type="ECO:0000313" key="2">
    <source>
        <dbReference type="EMBL" id="KRZ14881.1"/>
    </source>
</evidence>
<feature type="region of interest" description="Disordered" evidence="1">
    <location>
        <begin position="105"/>
        <end position="126"/>
    </location>
</feature>
<gene>
    <name evidence="2" type="ORF">T11_6902</name>
</gene>
<proteinExistence type="predicted"/>
<name>A0A0V1HWV9_9BILA</name>